<keyword evidence="1" id="KW-0472">Membrane</keyword>
<feature type="transmembrane region" description="Helical" evidence="1">
    <location>
        <begin position="64"/>
        <end position="86"/>
    </location>
</feature>
<feature type="transmembrane region" description="Helical" evidence="1">
    <location>
        <begin position="7"/>
        <end position="28"/>
    </location>
</feature>
<organism evidence="2 3">
    <name type="scientific">Candidatus Methanodesulfokora washburnensis</name>
    <dbReference type="NCBI Taxonomy" id="2478471"/>
    <lineage>
        <taxon>Archaea</taxon>
        <taxon>Thermoproteota</taxon>
        <taxon>Candidatus Korarchaeia</taxon>
        <taxon>Candidatus Korarchaeia incertae sedis</taxon>
        <taxon>Candidatus Methanodesulfokora</taxon>
    </lineage>
</organism>
<comment type="caution">
    <text evidence="2">The sequence shown here is derived from an EMBL/GenBank/DDBJ whole genome shotgun (WGS) entry which is preliminary data.</text>
</comment>
<dbReference type="RefSeq" id="WP_125671548.1">
    <property type="nucleotide sequence ID" value="NZ_RCOS01000097.1"/>
</dbReference>
<accession>A0A520KHP0</accession>
<dbReference type="AlphaFoldDB" id="A0A520KHP0"/>
<keyword evidence="1" id="KW-0812">Transmembrane</keyword>
<proteinExistence type="predicted"/>
<name>A0A520KHP0_9CREN</name>
<reference evidence="2 3" key="1">
    <citation type="journal article" date="2019" name="Nat. Microbiol.">
        <title>Wide diversity of methane and short-chain alkane metabolisms in uncultured archaea.</title>
        <authorList>
            <person name="Borrel G."/>
            <person name="Adam P.S."/>
            <person name="McKay L.J."/>
            <person name="Chen L.X."/>
            <person name="Sierra-Garcia I.N."/>
            <person name="Sieber C.M."/>
            <person name="Letourneur Q."/>
            <person name="Ghozlane A."/>
            <person name="Andersen G.L."/>
            <person name="Li W.J."/>
            <person name="Hallam S.J."/>
            <person name="Muyzer G."/>
            <person name="de Oliveira V.M."/>
            <person name="Inskeep W.P."/>
            <person name="Banfield J.F."/>
            <person name="Gribaldo S."/>
        </authorList>
    </citation>
    <scope>NUCLEOTIDE SEQUENCE [LARGE SCALE GENOMIC DNA]</scope>
    <source>
        <strain evidence="2">NM4</strain>
    </source>
</reference>
<dbReference type="EMBL" id="RXII01000113">
    <property type="protein sequence ID" value="RZN58817.1"/>
    <property type="molecule type" value="Genomic_DNA"/>
</dbReference>
<keyword evidence="1" id="KW-1133">Transmembrane helix</keyword>
<evidence type="ECO:0000313" key="2">
    <source>
        <dbReference type="EMBL" id="RZN58817.1"/>
    </source>
</evidence>
<dbReference type="Proteomes" id="UP000316217">
    <property type="component" value="Unassembled WGS sequence"/>
</dbReference>
<gene>
    <name evidence="2" type="ORF">EF810_07240</name>
</gene>
<evidence type="ECO:0000313" key="3">
    <source>
        <dbReference type="Proteomes" id="UP000316217"/>
    </source>
</evidence>
<protein>
    <submittedName>
        <fullName evidence="2">Uncharacterized protein</fullName>
    </submittedName>
</protein>
<evidence type="ECO:0000256" key="1">
    <source>
        <dbReference type="SAM" id="Phobius"/>
    </source>
</evidence>
<sequence>MNNRYRTFGLIGIIISVLSFMLTVYLFLKSAVTISLTRDIAGEAIATSNMQSMMQWIDTLGSSWIHSLIPIPILATILLLYSLLLLSIEPRRS</sequence>